<dbReference type="EMBL" id="JAJVDC020000025">
    <property type="protein sequence ID" value="KAL1632901.1"/>
    <property type="molecule type" value="Genomic_DNA"/>
</dbReference>
<reference evidence="1 2" key="1">
    <citation type="submission" date="2024-02" db="EMBL/GenBank/DDBJ databases">
        <title>De novo assembly and annotation of 12 fungi associated with fruit tree decline syndrome in Ontario, Canada.</title>
        <authorList>
            <person name="Sulman M."/>
            <person name="Ellouze W."/>
            <person name="Ilyukhin E."/>
        </authorList>
    </citation>
    <scope>NUCLEOTIDE SEQUENCE [LARGE SCALE GENOMIC DNA]</scope>
    <source>
        <strain evidence="1 2">M1-105</strain>
    </source>
</reference>
<comment type="caution">
    <text evidence="1">The sequence shown here is derived from an EMBL/GenBank/DDBJ whole genome shotgun (WGS) entry which is preliminary data.</text>
</comment>
<accession>A0ABR3T015</accession>
<proteinExistence type="predicted"/>
<protein>
    <submittedName>
        <fullName evidence="1">Uncharacterized protein</fullName>
    </submittedName>
</protein>
<gene>
    <name evidence="1" type="ORF">SLS56_003186</name>
</gene>
<dbReference type="Proteomes" id="UP001521116">
    <property type="component" value="Unassembled WGS sequence"/>
</dbReference>
<keyword evidence="2" id="KW-1185">Reference proteome</keyword>
<organism evidence="1 2">
    <name type="scientific">Neofusicoccum ribis</name>
    <dbReference type="NCBI Taxonomy" id="45134"/>
    <lineage>
        <taxon>Eukaryota</taxon>
        <taxon>Fungi</taxon>
        <taxon>Dikarya</taxon>
        <taxon>Ascomycota</taxon>
        <taxon>Pezizomycotina</taxon>
        <taxon>Dothideomycetes</taxon>
        <taxon>Dothideomycetes incertae sedis</taxon>
        <taxon>Botryosphaeriales</taxon>
        <taxon>Botryosphaeriaceae</taxon>
        <taxon>Neofusicoccum</taxon>
    </lineage>
</organism>
<evidence type="ECO:0000313" key="2">
    <source>
        <dbReference type="Proteomes" id="UP001521116"/>
    </source>
</evidence>
<sequence>MAAAHTSSETAFAQQGSLDWVALSNMPIITSIAILGRLSRAGLEPLTVAIAQAVCIKLPVGVQGEQRLSEAMSTLKMHGSFGNVVWFGVGIRHILRTLVQTSQGASSVALTAALSEGFSTHVAALVLYELPKFFGSPADLTPSFAQWQQYVQVCSGIVSTSGFGQKIAQHAKILGFTNRNNPMHWRASEAKDVAKFLRGISDILNGQTESMEVIGSMTCSWAFILCDYIFGLRVQLCRPEGEDTGIIFQNYDSGKDTYQIRFKLLHLLVTALPELKPLVPDSEKFIDDLFDDWKREYHETWEESRRSTIDSAAEAEKFKEEQRFVDQSFGSHCSEYLAHICSSSGEHTTNICCTMLLIAVALCDVVLDDPLELSRLGLARFYASLERFQESKGKFALHDTSLDQGLGYSQLLRQCLWLYTGDATVDVDNLSAMSIRCMWVADA</sequence>
<evidence type="ECO:0000313" key="1">
    <source>
        <dbReference type="EMBL" id="KAL1632901.1"/>
    </source>
</evidence>
<name>A0ABR3T015_9PEZI</name>